<dbReference type="PANTHER" id="PTHR28618">
    <property type="entry name" value="CENTROSOMAL PROTEIN POC5"/>
    <property type="match status" value="1"/>
</dbReference>
<dbReference type="PANTHER" id="PTHR28618:SF1">
    <property type="entry name" value="CENTROSOMAL PROTEIN POC5"/>
    <property type="match status" value="1"/>
</dbReference>
<keyword evidence="6 11" id="KW-0175">Coiled coil</keyword>
<feature type="region of interest" description="Disordered" evidence="12">
    <location>
        <begin position="1"/>
        <end position="38"/>
    </location>
</feature>
<evidence type="ECO:0000256" key="6">
    <source>
        <dbReference type="ARBA" id="ARBA00023054"/>
    </source>
</evidence>
<keyword evidence="8" id="KW-0131">Cell cycle</keyword>
<protein>
    <recommendedName>
        <fullName evidence="3">Centrosomal protein POC5</fullName>
    </recommendedName>
    <alternativeName>
        <fullName evidence="9">Protein of centriole 5</fullName>
    </alternativeName>
</protein>
<dbReference type="InterPro" id="IPR033351">
    <property type="entry name" value="POC5"/>
</dbReference>
<evidence type="ECO:0000256" key="5">
    <source>
        <dbReference type="ARBA" id="ARBA00022737"/>
    </source>
</evidence>
<keyword evidence="14" id="KW-1185">Reference proteome</keyword>
<evidence type="ECO:0000256" key="1">
    <source>
        <dbReference type="ARBA" id="ARBA00004114"/>
    </source>
</evidence>
<feature type="compositionally biased region" description="Basic and acidic residues" evidence="12">
    <location>
        <begin position="89"/>
        <end position="104"/>
    </location>
</feature>
<gene>
    <name evidence="13" type="primary">POC5</name>
    <name evidence="13" type="ORF">HK100_010303</name>
</gene>
<evidence type="ECO:0000256" key="4">
    <source>
        <dbReference type="ARBA" id="ARBA00022490"/>
    </source>
</evidence>
<dbReference type="Proteomes" id="UP001211907">
    <property type="component" value="Unassembled WGS sequence"/>
</dbReference>
<feature type="compositionally biased region" description="Polar residues" evidence="12">
    <location>
        <begin position="77"/>
        <end position="88"/>
    </location>
</feature>
<sequence length="533" mass="59168">MQQAGNSENLIVFSRPSSPKDSHIATDQRNSSSSPKRVEVNIKSNTLSHNAFDLLKELKFTVKNSENLSPVIKAESDSQTKTINQTNDEYSKNDNDDNGEEGKKTHATAAETEAEAATATTADCFSDCTIDNVSAAHFQASVSKWANLLTRAVVADFLDVQSAARAAHARESDAAAHAYIDNLSSLTRRVRDLEAVLAIYKTKMEARNAVLGTGVVFVLNKVSNRNVELKCFALWKTKCIEMKRMHLAERVAAARDRQNCMRRALFGWQRVCGATWRRAVEKSVRIEAEKAMEQLSNEYEDKISQLRQSLNDAQSRLSHSQQALIRAQADMKNALMRGVCALNMEAMSIFRTANNDPQPSIQKTAPASEINIPNRENTISTQPLLTKTARSVAVEDIRSSTFLPNGSTPKTSKYCELPENPSILSNYTLVRMVANSAKFDTNIQTDSTTKREKNFEVARKRQDLTPLVKKIVRDTSLSTTAKRVIHYLWDTYLALAVVAAGFTGVVGEPDFQEIFHLNDILQDMKIGEGNSLG</sequence>
<dbReference type="GO" id="GO:0005814">
    <property type="term" value="C:centriole"/>
    <property type="evidence" value="ECO:0007669"/>
    <property type="project" value="UniProtKB-SubCell"/>
</dbReference>
<name>A0AAD5XDV6_9FUNG</name>
<evidence type="ECO:0000256" key="11">
    <source>
        <dbReference type="SAM" id="Coils"/>
    </source>
</evidence>
<evidence type="ECO:0000256" key="12">
    <source>
        <dbReference type="SAM" id="MobiDB-lite"/>
    </source>
</evidence>
<evidence type="ECO:0000256" key="3">
    <source>
        <dbReference type="ARBA" id="ARBA00014910"/>
    </source>
</evidence>
<reference evidence="13" key="1">
    <citation type="submission" date="2020-05" db="EMBL/GenBank/DDBJ databases">
        <title>Phylogenomic resolution of chytrid fungi.</title>
        <authorList>
            <person name="Stajich J.E."/>
            <person name="Amses K."/>
            <person name="Simmons R."/>
            <person name="Seto K."/>
            <person name="Myers J."/>
            <person name="Bonds A."/>
            <person name="Quandt C.A."/>
            <person name="Barry K."/>
            <person name="Liu P."/>
            <person name="Grigoriev I."/>
            <person name="Longcore J.E."/>
            <person name="James T.Y."/>
        </authorList>
    </citation>
    <scope>NUCLEOTIDE SEQUENCE</scope>
    <source>
        <strain evidence="13">JEL0513</strain>
    </source>
</reference>
<evidence type="ECO:0000313" key="13">
    <source>
        <dbReference type="EMBL" id="KAJ3126335.1"/>
    </source>
</evidence>
<feature type="region of interest" description="Disordered" evidence="12">
    <location>
        <begin position="71"/>
        <end position="114"/>
    </location>
</feature>
<evidence type="ECO:0000313" key="14">
    <source>
        <dbReference type="Proteomes" id="UP001211907"/>
    </source>
</evidence>
<evidence type="ECO:0000256" key="2">
    <source>
        <dbReference type="ARBA" id="ARBA00010411"/>
    </source>
</evidence>
<comment type="similarity">
    <text evidence="2">Belongs to the POC5 family.</text>
</comment>
<evidence type="ECO:0000256" key="8">
    <source>
        <dbReference type="ARBA" id="ARBA00023306"/>
    </source>
</evidence>
<feature type="compositionally biased region" description="Polar residues" evidence="12">
    <location>
        <begin position="1"/>
        <end position="17"/>
    </location>
</feature>
<organism evidence="13 14">
    <name type="scientific">Physocladia obscura</name>
    <dbReference type="NCBI Taxonomy" id="109957"/>
    <lineage>
        <taxon>Eukaryota</taxon>
        <taxon>Fungi</taxon>
        <taxon>Fungi incertae sedis</taxon>
        <taxon>Chytridiomycota</taxon>
        <taxon>Chytridiomycota incertae sedis</taxon>
        <taxon>Chytridiomycetes</taxon>
        <taxon>Chytridiales</taxon>
        <taxon>Chytriomycetaceae</taxon>
        <taxon>Physocladia</taxon>
    </lineage>
</organism>
<comment type="subcellular location">
    <subcellularLocation>
        <location evidence="1">Cytoplasm</location>
        <location evidence="1">Cytoskeleton</location>
        <location evidence="1">Microtubule organizing center</location>
        <location evidence="1">Centrosome</location>
        <location evidence="1">Centriole</location>
    </subcellularLocation>
</comment>
<evidence type="ECO:0000256" key="9">
    <source>
        <dbReference type="ARBA" id="ARBA00031694"/>
    </source>
</evidence>
<evidence type="ECO:0000256" key="10">
    <source>
        <dbReference type="ARBA" id="ARBA00049959"/>
    </source>
</evidence>
<keyword evidence="5" id="KW-0677">Repeat</keyword>
<feature type="coiled-coil region" evidence="11">
    <location>
        <begin position="285"/>
        <end position="330"/>
    </location>
</feature>
<dbReference type="AlphaFoldDB" id="A0AAD5XDV6"/>
<dbReference type="EMBL" id="JADGJH010000564">
    <property type="protein sequence ID" value="KAJ3126335.1"/>
    <property type="molecule type" value="Genomic_DNA"/>
</dbReference>
<comment type="function">
    <text evidence="10">Essential for the assembly of the distal half of centrioles, required for centriole elongation. Acts as a negative regulator of centriole elongation.</text>
</comment>
<comment type="caution">
    <text evidence="13">The sequence shown here is derived from an EMBL/GenBank/DDBJ whole genome shotgun (WGS) entry which is preliminary data.</text>
</comment>
<accession>A0AAD5XDV6</accession>
<proteinExistence type="inferred from homology"/>
<evidence type="ECO:0000256" key="7">
    <source>
        <dbReference type="ARBA" id="ARBA00023212"/>
    </source>
</evidence>
<keyword evidence="7" id="KW-0206">Cytoskeleton</keyword>
<keyword evidence="4" id="KW-0963">Cytoplasm</keyword>